<dbReference type="AlphaFoldDB" id="A0A162CM07"/>
<evidence type="ECO:0000256" key="3">
    <source>
        <dbReference type="ARBA" id="ARBA00023164"/>
    </source>
</evidence>
<keyword evidence="3" id="KW-0314">Glutamate biosynthesis</keyword>
<dbReference type="SUPFAM" id="SSF51971">
    <property type="entry name" value="Nucleotide-binding domain"/>
    <property type="match status" value="2"/>
</dbReference>
<dbReference type="GO" id="GO:0051536">
    <property type="term" value="F:iron-sulfur cluster binding"/>
    <property type="evidence" value="ECO:0007669"/>
    <property type="project" value="InterPro"/>
</dbReference>
<dbReference type="Pfam" id="PF14691">
    <property type="entry name" value="Fer4_20"/>
    <property type="match status" value="1"/>
</dbReference>
<dbReference type="EMBL" id="LTAO01000040">
    <property type="protein sequence ID" value="KYG25528.1"/>
    <property type="molecule type" value="Genomic_DNA"/>
</dbReference>
<evidence type="ECO:0000256" key="2">
    <source>
        <dbReference type="ARBA" id="ARBA00023002"/>
    </source>
</evidence>
<comment type="caution">
    <text evidence="8">The sequence shown here is derived from an EMBL/GenBank/DDBJ whole genome shotgun (WGS) entry which is preliminary data.</text>
</comment>
<keyword evidence="2" id="KW-0560">Oxidoreductase</keyword>
<dbReference type="NCBIfam" id="TIGR01317">
    <property type="entry name" value="GOGAT_sm_gam"/>
    <property type="match status" value="1"/>
</dbReference>
<dbReference type="RefSeq" id="WP_061950301.1">
    <property type="nucleotide sequence ID" value="NZ_LTAO01000040.1"/>
</dbReference>
<feature type="compositionally biased region" description="Basic and acidic residues" evidence="5">
    <location>
        <begin position="9"/>
        <end position="20"/>
    </location>
</feature>
<dbReference type="Gene3D" id="1.10.1060.10">
    <property type="entry name" value="Alpha-helical ferredoxin"/>
    <property type="match status" value="1"/>
</dbReference>
<dbReference type="GO" id="GO:0006537">
    <property type="term" value="P:glutamate biosynthetic process"/>
    <property type="evidence" value="ECO:0007669"/>
    <property type="project" value="UniProtKB-KW"/>
</dbReference>
<gene>
    <name evidence="8" type="ORF">AZF04_13640</name>
</gene>
<evidence type="ECO:0000256" key="1">
    <source>
        <dbReference type="ARBA" id="ARBA00022605"/>
    </source>
</evidence>
<protein>
    <submittedName>
        <fullName evidence="8">Glutamate synthase</fullName>
    </submittedName>
</protein>
<evidence type="ECO:0000256" key="5">
    <source>
        <dbReference type="SAM" id="MobiDB-lite"/>
    </source>
</evidence>
<dbReference type="InterPro" id="IPR051394">
    <property type="entry name" value="Glutamate_Synthase"/>
</dbReference>
<proteinExistence type="predicted"/>
<evidence type="ECO:0000259" key="7">
    <source>
        <dbReference type="Pfam" id="PF14691"/>
    </source>
</evidence>
<dbReference type="Pfam" id="PF07992">
    <property type="entry name" value="Pyr_redox_2"/>
    <property type="match status" value="1"/>
</dbReference>
<dbReference type="GO" id="GO:0016639">
    <property type="term" value="F:oxidoreductase activity, acting on the CH-NH2 group of donors, NAD or NADP as acceptor"/>
    <property type="evidence" value="ECO:0007669"/>
    <property type="project" value="InterPro"/>
</dbReference>
<dbReference type="InterPro" id="IPR006005">
    <property type="entry name" value="Glut_synth_ssu1"/>
</dbReference>
<keyword evidence="1" id="KW-0028">Amino-acid biosynthesis</keyword>
<evidence type="ECO:0000259" key="6">
    <source>
        <dbReference type="Pfam" id="PF07992"/>
    </source>
</evidence>
<dbReference type="InterPro" id="IPR023753">
    <property type="entry name" value="FAD/NAD-binding_dom"/>
</dbReference>
<organism evidence="8 9">
    <name type="scientific">Alkalihalobacillus trypoxylicola</name>
    <dbReference type="NCBI Taxonomy" id="519424"/>
    <lineage>
        <taxon>Bacteria</taxon>
        <taxon>Bacillati</taxon>
        <taxon>Bacillota</taxon>
        <taxon>Bacilli</taxon>
        <taxon>Bacillales</taxon>
        <taxon>Bacillaceae</taxon>
        <taxon>Alkalihalobacillus</taxon>
    </lineage>
</organism>
<dbReference type="PANTHER" id="PTHR43100">
    <property type="entry name" value="GLUTAMATE SYNTHASE [NADPH] SMALL CHAIN"/>
    <property type="match status" value="1"/>
</dbReference>
<evidence type="ECO:0000313" key="9">
    <source>
        <dbReference type="Proteomes" id="UP000075806"/>
    </source>
</evidence>
<feature type="region of interest" description="Disordered" evidence="5">
    <location>
        <begin position="1"/>
        <end position="20"/>
    </location>
</feature>
<comment type="pathway">
    <text evidence="4">Amino-acid biosynthesis.</text>
</comment>
<accession>A0A162CM07</accession>
<name>A0A162CM07_9BACI</name>
<dbReference type="SUPFAM" id="SSF46548">
    <property type="entry name" value="alpha-helical ferredoxin"/>
    <property type="match status" value="1"/>
</dbReference>
<dbReference type="InterPro" id="IPR036188">
    <property type="entry name" value="FAD/NAD-bd_sf"/>
</dbReference>
<evidence type="ECO:0000256" key="4">
    <source>
        <dbReference type="ARBA" id="ARBA00029440"/>
    </source>
</evidence>
<evidence type="ECO:0000313" key="8">
    <source>
        <dbReference type="EMBL" id="KYG25528.1"/>
    </source>
</evidence>
<dbReference type="InterPro" id="IPR009051">
    <property type="entry name" value="Helical_ferredxn"/>
</dbReference>
<reference evidence="8" key="1">
    <citation type="submission" date="2016-02" db="EMBL/GenBank/DDBJ databases">
        <title>Genome sequence of Bacillus trypoxylicola KCTC 13244(T).</title>
        <authorList>
            <person name="Jeong H."/>
            <person name="Park S.-H."/>
            <person name="Choi S.-K."/>
        </authorList>
    </citation>
    <scope>NUCLEOTIDE SEQUENCE [LARGE SCALE GENOMIC DNA]</scope>
    <source>
        <strain evidence="8">KCTC 13244</strain>
    </source>
</reference>
<dbReference type="PRINTS" id="PR00419">
    <property type="entry name" value="ADXRDTASE"/>
</dbReference>
<dbReference type="OrthoDB" id="9803192at2"/>
<dbReference type="Gene3D" id="3.50.50.60">
    <property type="entry name" value="FAD/NAD(P)-binding domain"/>
    <property type="match status" value="2"/>
</dbReference>
<dbReference type="Proteomes" id="UP000075806">
    <property type="component" value="Unassembled WGS sequence"/>
</dbReference>
<keyword evidence="9" id="KW-1185">Reference proteome</keyword>
<dbReference type="PANTHER" id="PTHR43100:SF1">
    <property type="entry name" value="GLUTAMATE SYNTHASE [NADPH] SMALL CHAIN"/>
    <property type="match status" value="1"/>
</dbReference>
<feature type="domain" description="FAD/NAD(P)-binding" evidence="6">
    <location>
        <begin position="154"/>
        <end position="477"/>
    </location>
</feature>
<dbReference type="InterPro" id="IPR028261">
    <property type="entry name" value="DPD_II"/>
</dbReference>
<sequence length="495" mass="54826">MGKPTGFLEYKRENPTKKDPFERTKNWKEFQILMPESALKQQGARCMDCGVPFCQTGTTMSGSGEIGCPVYNLIPEWNDLVYRGKWREALDRLHKTNNFPEFTGRVCPAPCEGSCTLAINDDSVTIKSIEYHIIERGFQEGWILPEVPKKRTGKKVAIVGSGPAGLAAAAQLNKAGHLVTVFEREDRIGGLLTYGIPDVKLANHIVERRVKLLEEEGIIFQTNANIGQNIPVSVLEKEFDAVILCTGATKPRDVEVEGRQLKGIHFAMDFLTENTKSLLNSELKDGQFIDANGKNVIVIGGGDTGTDCITTSVRHGAKSITQFDINRLKSESRPSNNPWPMYPIVHQAEDGHKESNAVYGEDPRAYQVMTTKFVGDEHGQVKELHTIGVETEINEKGQKIRRPIPGTEKIWPAELILLAVGFTGPEEKLIQQMSLKTDARSNVEAAYGKYQTSAEGVFAAGDNRRGQSLVVWAIHEGREAARECDRYLMGSSNLP</sequence>
<feature type="domain" description="Dihydroprymidine dehydrogenase" evidence="7">
    <location>
        <begin position="23"/>
        <end position="141"/>
    </location>
</feature>
<dbReference type="STRING" id="519424.AZF04_13640"/>